<keyword evidence="2" id="KW-0812">Transmembrane</keyword>
<evidence type="ECO:0000256" key="1">
    <source>
        <dbReference type="ARBA" id="ARBA00022448"/>
    </source>
</evidence>
<sequence>MTNIFAKVIPILLLISLGQYLRYKEILHQSSIDEIKKVVIDIALSAVLFIAFINMELKAEYFLVFIIMFILMNIFYFVGGALNRINRLSHPLLPFITSGFTFGLLGIPLFTTVFGIENIGKLSILGVGHEFFVWLLFYPSMAMKFKNQKFSLKTVKEIFQSPLMISIILGMTFNITGLGIWIQENPVVNGFYTTIQYLSNLATPLILIIVGFGLKFDKKYMKQSIKFVMVRMISILTVGYVCKYLIIDRIITADLMFDYAYFTFLILPPPLSLSIFVGAYSTKEYEELANNTVVLNTVVSIAIFILFIVIKQF</sequence>
<evidence type="ECO:0000313" key="4">
    <source>
        <dbReference type="Proteomes" id="UP000198304"/>
    </source>
</evidence>
<evidence type="ECO:0000256" key="2">
    <source>
        <dbReference type="SAM" id="Phobius"/>
    </source>
</evidence>
<reference evidence="4" key="1">
    <citation type="submission" date="2017-06" db="EMBL/GenBank/DDBJ databases">
        <authorList>
            <person name="Varghese N."/>
            <person name="Submissions S."/>
        </authorList>
    </citation>
    <scope>NUCLEOTIDE SEQUENCE [LARGE SCALE GENOMIC DNA]</scope>
    <source>
        <strain evidence="4">SCA</strain>
    </source>
</reference>
<keyword evidence="2" id="KW-0472">Membrane</keyword>
<dbReference type="EMBL" id="FZOJ01000007">
    <property type="protein sequence ID" value="SNS27630.1"/>
    <property type="molecule type" value="Genomic_DNA"/>
</dbReference>
<keyword evidence="4" id="KW-1185">Reference proteome</keyword>
<dbReference type="PANTHER" id="PTHR36838">
    <property type="entry name" value="AUXIN EFFLUX CARRIER FAMILY PROTEIN"/>
    <property type="match status" value="1"/>
</dbReference>
<proteinExistence type="predicted"/>
<feature type="transmembrane region" description="Helical" evidence="2">
    <location>
        <begin position="35"/>
        <end position="55"/>
    </location>
</feature>
<dbReference type="RefSeq" id="WP_089282529.1">
    <property type="nucleotide sequence ID" value="NZ_FZOJ01000007.1"/>
</dbReference>
<feature type="transmembrane region" description="Helical" evidence="2">
    <location>
        <begin position="122"/>
        <end position="142"/>
    </location>
</feature>
<name>A0A239D5J6_9FIRM</name>
<feature type="transmembrane region" description="Helical" evidence="2">
    <location>
        <begin position="228"/>
        <end position="247"/>
    </location>
</feature>
<dbReference type="PANTHER" id="PTHR36838:SF3">
    <property type="entry name" value="TRANSPORTER AUXIN EFFLUX CARRIER EC FAMILY"/>
    <property type="match status" value="1"/>
</dbReference>
<feature type="transmembrane region" description="Helical" evidence="2">
    <location>
        <begin position="92"/>
        <end position="116"/>
    </location>
</feature>
<organism evidence="3 4">
    <name type="scientific">Anaerovirgula multivorans</name>
    <dbReference type="NCBI Taxonomy" id="312168"/>
    <lineage>
        <taxon>Bacteria</taxon>
        <taxon>Bacillati</taxon>
        <taxon>Bacillota</taxon>
        <taxon>Clostridia</taxon>
        <taxon>Peptostreptococcales</taxon>
        <taxon>Natronincolaceae</taxon>
        <taxon>Anaerovirgula</taxon>
    </lineage>
</organism>
<evidence type="ECO:0000313" key="3">
    <source>
        <dbReference type="EMBL" id="SNS27630.1"/>
    </source>
</evidence>
<keyword evidence="2" id="KW-1133">Transmembrane helix</keyword>
<protein>
    <recommendedName>
        <fullName evidence="5">Membrane transport protein</fullName>
    </recommendedName>
</protein>
<feature type="transmembrane region" description="Helical" evidence="2">
    <location>
        <begin position="61"/>
        <end position="80"/>
    </location>
</feature>
<keyword evidence="1" id="KW-0813">Transport</keyword>
<dbReference type="AlphaFoldDB" id="A0A239D5J6"/>
<gene>
    <name evidence="3" type="ORF">SAMN05446037_100711</name>
</gene>
<evidence type="ECO:0008006" key="5">
    <source>
        <dbReference type="Google" id="ProtNLM"/>
    </source>
</evidence>
<accession>A0A239D5J6</accession>
<feature type="transmembrane region" description="Helical" evidence="2">
    <location>
        <begin position="259"/>
        <end position="281"/>
    </location>
</feature>
<feature type="transmembrane region" description="Helical" evidence="2">
    <location>
        <begin position="163"/>
        <end position="182"/>
    </location>
</feature>
<feature type="transmembrane region" description="Helical" evidence="2">
    <location>
        <begin position="293"/>
        <end position="310"/>
    </location>
</feature>
<dbReference type="Proteomes" id="UP000198304">
    <property type="component" value="Unassembled WGS sequence"/>
</dbReference>
<feature type="transmembrane region" description="Helical" evidence="2">
    <location>
        <begin position="194"/>
        <end position="216"/>
    </location>
</feature>
<dbReference type="OrthoDB" id="2217305at2"/>